<dbReference type="Proteomes" id="UP001165524">
    <property type="component" value="Unassembled WGS sequence"/>
</dbReference>
<dbReference type="PROSITE" id="PS01124">
    <property type="entry name" value="HTH_ARAC_FAMILY_2"/>
    <property type="match status" value="1"/>
</dbReference>
<name>A0ABT0E950_9GAMM</name>
<dbReference type="Gene3D" id="1.10.10.60">
    <property type="entry name" value="Homeodomain-like"/>
    <property type="match status" value="1"/>
</dbReference>
<sequence>MSNSLIPASILPGLLELAMKSRLNIQAMFQRIGIDPDAVGRRDQFITLAQLDALLTAAFISADDDAFFGLRVGSETHYGAMDLLGNLMASSSNLDAALQSLLRYKNLMVPYMELSLQRSQGSVRLAASSDPSLRFTSLRAHNEAVVATMVSIGRSLTSQQLGLEAVEMRHAAPADTRPYDAYFQVPQYFEQPHNAIVFAEETLVRPFSGAYPLYNERLRRQADRLLAGLSRAQGTAEQVQQVLRQRLGQGDVAIVDVAQALNLSVRTLQRRLRQDQTSFAELRDKVRHGYARAALRAEICDMEQLAAELGFSDIANFYHAFKRWEGCAPGEYRRRQR</sequence>
<evidence type="ECO:0000256" key="2">
    <source>
        <dbReference type="ARBA" id="ARBA00023125"/>
    </source>
</evidence>
<dbReference type="EMBL" id="JALKII010000007">
    <property type="protein sequence ID" value="MCK0538290.1"/>
    <property type="molecule type" value="Genomic_DNA"/>
</dbReference>
<dbReference type="InterPro" id="IPR032687">
    <property type="entry name" value="AraC-type_N"/>
</dbReference>
<organism evidence="5 6">
    <name type="scientific">Alcanivorax quisquiliarum</name>
    <dbReference type="NCBI Taxonomy" id="2933565"/>
    <lineage>
        <taxon>Bacteria</taxon>
        <taxon>Pseudomonadati</taxon>
        <taxon>Pseudomonadota</taxon>
        <taxon>Gammaproteobacteria</taxon>
        <taxon>Oceanospirillales</taxon>
        <taxon>Alcanivoracaceae</taxon>
        <taxon>Alcanivorax</taxon>
    </lineage>
</organism>
<gene>
    <name evidence="5" type="ORF">MU846_11270</name>
</gene>
<dbReference type="PANTHER" id="PTHR47894:SF1">
    <property type="entry name" value="HTH-TYPE TRANSCRIPTIONAL REGULATOR VQSM"/>
    <property type="match status" value="1"/>
</dbReference>
<dbReference type="InterPro" id="IPR018060">
    <property type="entry name" value="HTH_AraC"/>
</dbReference>
<evidence type="ECO:0000256" key="3">
    <source>
        <dbReference type="ARBA" id="ARBA00023163"/>
    </source>
</evidence>
<dbReference type="InterPro" id="IPR009057">
    <property type="entry name" value="Homeodomain-like_sf"/>
</dbReference>
<comment type="caution">
    <text evidence="5">The sequence shown here is derived from an EMBL/GenBank/DDBJ whole genome shotgun (WGS) entry which is preliminary data.</text>
</comment>
<keyword evidence="2" id="KW-0238">DNA-binding</keyword>
<evidence type="ECO:0000313" key="6">
    <source>
        <dbReference type="Proteomes" id="UP001165524"/>
    </source>
</evidence>
<evidence type="ECO:0000259" key="4">
    <source>
        <dbReference type="PROSITE" id="PS01124"/>
    </source>
</evidence>
<dbReference type="RefSeq" id="WP_246952777.1">
    <property type="nucleotide sequence ID" value="NZ_JALKII010000007.1"/>
</dbReference>
<dbReference type="PANTHER" id="PTHR47894">
    <property type="entry name" value="HTH-TYPE TRANSCRIPTIONAL REGULATOR GADX"/>
    <property type="match status" value="1"/>
</dbReference>
<dbReference type="SMART" id="SM00342">
    <property type="entry name" value="HTH_ARAC"/>
    <property type="match status" value="1"/>
</dbReference>
<dbReference type="Pfam" id="PF12625">
    <property type="entry name" value="Arabinose_bd"/>
    <property type="match status" value="1"/>
</dbReference>
<feature type="domain" description="HTH araC/xylS-type" evidence="4">
    <location>
        <begin position="237"/>
        <end position="335"/>
    </location>
</feature>
<protein>
    <submittedName>
        <fullName evidence="5">AraC family transcriptional regulator</fullName>
    </submittedName>
</protein>
<keyword evidence="1" id="KW-0805">Transcription regulation</keyword>
<accession>A0ABT0E950</accession>
<reference evidence="5" key="1">
    <citation type="submission" date="2022-04" db="EMBL/GenBank/DDBJ databases">
        <title>Alcanivorax sp. CY1518 draft genome sequence.</title>
        <authorList>
            <person name="Zhao G."/>
            <person name="An M."/>
        </authorList>
    </citation>
    <scope>NUCLEOTIDE SEQUENCE</scope>
    <source>
        <strain evidence="5">CY1518</strain>
    </source>
</reference>
<evidence type="ECO:0000256" key="1">
    <source>
        <dbReference type="ARBA" id="ARBA00023015"/>
    </source>
</evidence>
<evidence type="ECO:0000313" key="5">
    <source>
        <dbReference type="EMBL" id="MCK0538290.1"/>
    </source>
</evidence>
<proteinExistence type="predicted"/>
<dbReference type="SUPFAM" id="SSF46689">
    <property type="entry name" value="Homeodomain-like"/>
    <property type="match status" value="1"/>
</dbReference>
<dbReference type="Pfam" id="PF12833">
    <property type="entry name" value="HTH_18"/>
    <property type="match status" value="1"/>
</dbReference>
<keyword evidence="3" id="KW-0804">Transcription</keyword>
<keyword evidence="6" id="KW-1185">Reference proteome</keyword>